<evidence type="ECO:0000313" key="3">
    <source>
        <dbReference type="Proteomes" id="UP000327013"/>
    </source>
</evidence>
<organism evidence="2 3">
    <name type="scientific">Carpinus fangiana</name>
    <dbReference type="NCBI Taxonomy" id="176857"/>
    <lineage>
        <taxon>Eukaryota</taxon>
        <taxon>Viridiplantae</taxon>
        <taxon>Streptophyta</taxon>
        <taxon>Embryophyta</taxon>
        <taxon>Tracheophyta</taxon>
        <taxon>Spermatophyta</taxon>
        <taxon>Magnoliopsida</taxon>
        <taxon>eudicotyledons</taxon>
        <taxon>Gunneridae</taxon>
        <taxon>Pentapetalae</taxon>
        <taxon>rosids</taxon>
        <taxon>fabids</taxon>
        <taxon>Fagales</taxon>
        <taxon>Betulaceae</taxon>
        <taxon>Carpinus</taxon>
    </lineage>
</organism>
<dbReference type="Gene3D" id="3.20.180.10">
    <property type="entry name" value="PNP-oxidase-like"/>
    <property type="match status" value="1"/>
</dbReference>
<dbReference type="EMBL" id="CM017326">
    <property type="protein sequence ID" value="KAE8077770.1"/>
    <property type="molecule type" value="Genomic_DNA"/>
</dbReference>
<dbReference type="SUPFAM" id="SSF50475">
    <property type="entry name" value="FMN-binding split barrel"/>
    <property type="match status" value="1"/>
</dbReference>
<feature type="compositionally biased region" description="Basic and acidic residues" evidence="1">
    <location>
        <begin position="7"/>
        <end position="20"/>
    </location>
</feature>
<reference evidence="2 3" key="1">
    <citation type="submission" date="2019-06" db="EMBL/GenBank/DDBJ databases">
        <title>A chromosomal-level reference genome of Carpinus fangiana (Coryloideae, Betulaceae).</title>
        <authorList>
            <person name="Yang X."/>
            <person name="Wang Z."/>
            <person name="Zhang L."/>
            <person name="Hao G."/>
            <person name="Liu J."/>
            <person name="Yang Y."/>
        </authorList>
    </citation>
    <scope>NUCLEOTIDE SEQUENCE [LARGE SCALE GENOMIC DNA]</scope>
    <source>
        <strain evidence="2">Cfa_2016G</strain>
        <tissue evidence="2">Leaf</tissue>
    </source>
</reference>
<feature type="region of interest" description="Disordered" evidence="1">
    <location>
        <begin position="1"/>
        <end position="25"/>
    </location>
</feature>
<dbReference type="Proteomes" id="UP000327013">
    <property type="component" value="Chromosome 6"/>
</dbReference>
<dbReference type="AlphaFoldDB" id="A0A5N6RIZ7"/>
<sequence length="450" mass="50631">MKNRIRASVEHLDSAGDPKKQNGTSQYHPYEEIAESMLENSGDATLTTAEASRTIIEVNNKATLLFSSMINDEVHENVLLPDLPYVTDEHGNIYFQVNNGDDVFQSLSSENNFVVGKFSWQTCMHVFLCLCIGGIIDLCEYEIQWPLLHMGKHLDDLTNLVQIGSTLRFVQLYSFDWVAVLEDEDEGDLDESDETLADWAKLETMRSSHPMYFAKKLSEVASDDPIDWMDEPSASVAIQGLLRPAFIEEQSVIQKHQSDHKSNNADINQVGEIVEDKLEDLGMINDHKHESGSSENSSIWAEEAEKDEIPVNGTSFYRLEMIRIQLFSSYGHPTVVEVEDFMKAQPDAIAHSAAKIISRLKAGGEKTTQALKSLCWRCKGLPVEEAALIGVDTLGFDLKVCSGTQVQTLRFAFNTRATSEYSAERQLNDLLFPRIHHKSQKITQTYQNES</sequence>
<name>A0A5N6RIZ7_9ROSI</name>
<gene>
    <name evidence="2" type="ORF">FH972_016300</name>
</gene>
<accession>A0A5N6RIZ7</accession>
<evidence type="ECO:0000313" key="2">
    <source>
        <dbReference type="EMBL" id="KAE8077770.1"/>
    </source>
</evidence>
<dbReference type="OrthoDB" id="1070053at2759"/>
<keyword evidence="3" id="KW-1185">Reference proteome</keyword>
<dbReference type="PANTHER" id="PTHR13343:SF28">
    <property type="entry name" value="PENTATRICOPEPTIDE REPEAT (PPR) SUPERFAMILY PROTEIN"/>
    <property type="match status" value="1"/>
</dbReference>
<dbReference type="InterPro" id="IPR037119">
    <property type="entry name" value="Haem_oxidase_HugZ-like_sf"/>
</dbReference>
<evidence type="ECO:0008006" key="4">
    <source>
        <dbReference type="Google" id="ProtNLM"/>
    </source>
</evidence>
<proteinExistence type="predicted"/>
<protein>
    <recommendedName>
        <fullName evidence="4">DUF2470 domain-containing protein</fullName>
    </recommendedName>
</protein>
<dbReference type="PANTHER" id="PTHR13343">
    <property type="entry name" value="CREG1 PROTEIN"/>
    <property type="match status" value="1"/>
</dbReference>
<evidence type="ECO:0000256" key="1">
    <source>
        <dbReference type="SAM" id="MobiDB-lite"/>
    </source>
</evidence>